<dbReference type="PANTHER" id="PTHR30296:SF0">
    <property type="entry name" value="LACTATE UTILIZATION PROTEIN A"/>
    <property type="match status" value="1"/>
</dbReference>
<evidence type="ECO:0000313" key="2">
    <source>
        <dbReference type="EMBL" id="SVB91224.1"/>
    </source>
</evidence>
<reference evidence="2" key="1">
    <citation type="submission" date="2018-05" db="EMBL/GenBank/DDBJ databases">
        <authorList>
            <person name="Lanie J.A."/>
            <person name="Ng W.-L."/>
            <person name="Kazmierczak K.M."/>
            <person name="Andrzejewski T.M."/>
            <person name="Davidsen T.M."/>
            <person name="Wayne K.J."/>
            <person name="Tettelin H."/>
            <person name="Glass J.I."/>
            <person name="Rusch D."/>
            <person name="Podicherti R."/>
            <person name="Tsui H.-C.T."/>
            <person name="Winkler M.E."/>
        </authorList>
    </citation>
    <scope>NUCLEOTIDE SEQUENCE</scope>
</reference>
<name>A0A382HV10_9ZZZZ</name>
<feature type="non-terminal residue" evidence="2">
    <location>
        <position position="179"/>
    </location>
</feature>
<feature type="domain" description="Cysteine-rich" evidence="1">
    <location>
        <begin position="15"/>
        <end position="102"/>
    </location>
</feature>
<organism evidence="2">
    <name type="scientific">marine metagenome</name>
    <dbReference type="NCBI Taxonomy" id="408172"/>
    <lineage>
        <taxon>unclassified sequences</taxon>
        <taxon>metagenomes</taxon>
        <taxon>ecological metagenomes</taxon>
    </lineage>
</organism>
<dbReference type="EMBL" id="UINC01063512">
    <property type="protein sequence ID" value="SVB91224.1"/>
    <property type="molecule type" value="Genomic_DNA"/>
</dbReference>
<evidence type="ECO:0000259" key="1">
    <source>
        <dbReference type="Pfam" id="PF02754"/>
    </source>
</evidence>
<gene>
    <name evidence="2" type="ORF">METZ01_LOCUS244078</name>
</gene>
<protein>
    <recommendedName>
        <fullName evidence="1">Cysteine-rich domain-containing protein</fullName>
    </recommendedName>
</protein>
<dbReference type="AlphaFoldDB" id="A0A382HV10"/>
<dbReference type="InterPro" id="IPR004017">
    <property type="entry name" value="Cys_rich_dom"/>
</dbReference>
<dbReference type="GO" id="GO:0016491">
    <property type="term" value="F:oxidoreductase activity"/>
    <property type="evidence" value="ECO:0007669"/>
    <property type="project" value="UniProtKB-ARBA"/>
</dbReference>
<sequence length="179" mass="19814">MNSSQLDTKTADTRVGLFVSCIVDVLYPKVGLATTKLLAEQGVEVVFPENQTCCGQPAFNAGHQKDSFALATNFLNTFAPMLEQGEISSIVVPSGSCAAMVKHSYAALIEKNYTPSLAQKYAMVAENIYELSEYLVDILKIEISPPDQPQKNVTYHPCCHLLRDLKIDRQPRLLLKNYT</sequence>
<proteinExistence type="predicted"/>
<dbReference type="GO" id="GO:0005829">
    <property type="term" value="C:cytosol"/>
    <property type="evidence" value="ECO:0007669"/>
    <property type="project" value="TreeGrafter"/>
</dbReference>
<dbReference type="Pfam" id="PF02754">
    <property type="entry name" value="CCG"/>
    <property type="match status" value="1"/>
</dbReference>
<accession>A0A382HV10</accession>
<dbReference type="PANTHER" id="PTHR30296">
    <property type="entry name" value="UNCHARACTERIZED PROTEIN YKGE"/>
    <property type="match status" value="1"/>
</dbReference>